<feature type="non-terminal residue" evidence="1">
    <location>
        <position position="304"/>
    </location>
</feature>
<organism evidence="1">
    <name type="scientific">marine metagenome</name>
    <dbReference type="NCBI Taxonomy" id="408172"/>
    <lineage>
        <taxon>unclassified sequences</taxon>
        <taxon>metagenomes</taxon>
        <taxon>ecological metagenomes</taxon>
    </lineage>
</organism>
<dbReference type="AlphaFoldDB" id="A0A382J668"/>
<protein>
    <submittedName>
        <fullName evidence="1">Uncharacterized protein</fullName>
    </submittedName>
</protein>
<dbReference type="EMBL" id="UINC01072196">
    <property type="protein sequence ID" value="SVC07654.1"/>
    <property type="molecule type" value="Genomic_DNA"/>
</dbReference>
<dbReference type="Gene3D" id="3.80.10.10">
    <property type="entry name" value="Ribonuclease Inhibitor"/>
    <property type="match status" value="1"/>
</dbReference>
<dbReference type="InterPro" id="IPR032675">
    <property type="entry name" value="LRR_dom_sf"/>
</dbReference>
<name>A0A382J668_9ZZZZ</name>
<dbReference type="SUPFAM" id="SSF52058">
    <property type="entry name" value="L domain-like"/>
    <property type="match status" value="1"/>
</dbReference>
<dbReference type="Gene3D" id="2.40.50.120">
    <property type="match status" value="1"/>
</dbReference>
<accession>A0A382J668</accession>
<proteinExistence type="predicted"/>
<dbReference type="InterPro" id="IPR008993">
    <property type="entry name" value="TIMP-like_OB-fold"/>
</dbReference>
<evidence type="ECO:0000313" key="1">
    <source>
        <dbReference type="EMBL" id="SVC07654.1"/>
    </source>
</evidence>
<gene>
    <name evidence="1" type="ORF">METZ01_LOCUS260508</name>
</gene>
<dbReference type="SUPFAM" id="SSF50242">
    <property type="entry name" value="TIMP-like"/>
    <property type="match status" value="1"/>
</dbReference>
<reference evidence="1" key="1">
    <citation type="submission" date="2018-05" db="EMBL/GenBank/DDBJ databases">
        <authorList>
            <person name="Lanie J.A."/>
            <person name="Ng W.-L."/>
            <person name="Kazmierczak K.M."/>
            <person name="Andrzejewski T.M."/>
            <person name="Davidsen T.M."/>
            <person name="Wayne K.J."/>
            <person name="Tettelin H."/>
            <person name="Glass J.I."/>
            <person name="Rusch D."/>
            <person name="Podicherti R."/>
            <person name="Tsui H.-C.T."/>
            <person name="Winkler M.E."/>
        </authorList>
    </citation>
    <scope>NUCLEOTIDE SEQUENCE</scope>
</reference>
<sequence length="304" mass="34485">MEIRLNILFISLLIGFAYPCSCLEPPPPEEAYEEADVVLSGKVINIDLDDSGYYFEVSIQTIDVWKGDVLDEIIILTETSSDACGFNFQINNEYLIYAYSYNSGIYTNICTRTNLLEYADEDLDYLNQLSICDDGYTEINNLCFHEGDLSVLQILIDNSYATGFTEDNCQEDDLYCGSPNPQMDSPTDSWFWNVIDGQSYYFADGDGIVEPLELGLQEWNDSRLTSLMCGAYIYCSLSGEIPENISDLTEIEVLRLEVNYFDGEIPESVCELENVNFNDYLSFDFSYNQLCPPYPDCVPDDAVE</sequence>